<accession>A0AAV2FKT0</accession>
<name>A0AAV2FKT0_9ROSI</name>
<dbReference type="InterPro" id="IPR013087">
    <property type="entry name" value="Znf_C2H2_type"/>
</dbReference>
<dbReference type="PROSITE" id="PS00028">
    <property type="entry name" value="ZINC_FINGER_C2H2_1"/>
    <property type="match status" value="1"/>
</dbReference>
<organism evidence="3 4">
    <name type="scientific">Linum trigynum</name>
    <dbReference type="NCBI Taxonomy" id="586398"/>
    <lineage>
        <taxon>Eukaryota</taxon>
        <taxon>Viridiplantae</taxon>
        <taxon>Streptophyta</taxon>
        <taxon>Embryophyta</taxon>
        <taxon>Tracheophyta</taxon>
        <taxon>Spermatophyta</taxon>
        <taxon>Magnoliopsida</taxon>
        <taxon>eudicotyledons</taxon>
        <taxon>Gunneridae</taxon>
        <taxon>Pentapetalae</taxon>
        <taxon>rosids</taxon>
        <taxon>fabids</taxon>
        <taxon>Malpighiales</taxon>
        <taxon>Linaceae</taxon>
        <taxon>Linum</taxon>
    </lineage>
</organism>
<dbReference type="Gene3D" id="3.30.160.60">
    <property type="entry name" value="Classic Zinc Finger"/>
    <property type="match status" value="1"/>
</dbReference>
<dbReference type="InterPro" id="IPR053266">
    <property type="entry name" value="Zinc_finger_protein_7"/>
</dbReference>
<keyword evidence="4" id="KW-1185">Reference proteome</keyword>
<dbReference type="PANTHER" id="PTHR47593">
    <property type="entry name" value="ZINC FINGER PROTEIN 4-LIKE"/>
    <property type="match status" value="1"/>
</dbReference>
<sequence length="186" mass="20710">MVFQEEGNEMPEASQYQDEFTISNRSNNEWLNLSLGGGSCNSATTGCDSSQGRVKPHGKVFSCNFCRRKFFSSQALGGHQNAHKRERGTVRRYQSQKMMVMMGLPTMHTSLPVGRSLGVQPHALVHKPTRDVISTAQRFAELDKGFGSTCKPFSLEGTVELTWPGSFRLDPKLPETTLDLDLNLKL</sequence>
<dbReference type="Proteomes" id="UP001497516">
    <property type="component" value="Chromosome 7"/>
</dbReference>
<keyword evidence="1" id="KW-0862">Zinc</keyword>
<keyword evidence="1" id="KW-0863">Zinc-finger</keyword>
<evidence type="ECO:0000313" key="4">
    <source>
        <dbReference type="Proteomes" id="UP001497516"/>
    </source>
</evidence>
<feature type="domain" description="C2H2-type" evidence="2">
    <location>
        <begin position="61"/>
        <end position="88"/>
    </location>
</feature>
<evidence type="ECO:0000259" key="2">
    <source>
        <dbReference type="PROSITE" id="PS50157"/>
    </source>
</evidence>
<protein>
    <recommendedName>
        <fullName evidence="2">C2H2-type domain-containing protein</fullName>
    </recommendedName>
</protein>
<dbReference type="SUPFAM" id="SSF57667">
    <property type="entry name" value="beta-beta-alpha zinc fingers"/>
    <property type="match status" value="1"/>
</dbReference>
<dbReference type="GO" id="GO:0008270">
    <property type="term" value="F:zinc ion binding"/>
    <property type="evidence" value="ECO:0007669"/>
    <property type="project" value="UniProtKB-KW"/>
</dbReference>
<dbReference type="PROSITE" id="PS50157">
    <property type="entry name" value="ZINC_FINGER_C2H2_2"/>
    <property type="match status" value="1"/>
</dbReference>
<dbReference type="AlphaFoldDB" id="A0AAV2FKT0"/>
<evidence type="ECO:0000313" key="3">
    <source>
        <dbReference type="EMBL" id="CAL1398951.1"/>
    </source>
</evidence>
<dbReference type="PANTHER" id="PTHR47593:SF8">
    <property type="entry name" value="OS12G0581900 PROTEIN"/>
    <property type="match status" value="1"/>
</dbReference>
<keyword evidence="1" id="KW-0479">Metal-binding</keyword>
<proteinExistence type="predicted"/>
<reference evidence="3 4" key="1">
    <citation type="submission" date="2024-04" db="EMBL/GenBank/DDBJ databases">
        <authorList>
            <person name="Fracassetti M."/>
        </authorList>
    </citation>
    <scope>NUCLEOTIDE SEQUENCE [LARGE SCALE GENOMIC DNA]</scope>
</reference>
<dbReference type="InterPro" id="IPR036236">
    <property type="entry name" value="Znf_C2H2_sf"/>
</dbReference>
<gene>
    <name evidence="3" type="ORF">LTRI10_LOCUS39155</name>
</gene>
<evidence type="ECO:0000256" key="1">
    <source>
        <dbReference type="PROSITE-ProRule" id="PRU00042"/>
    </source>
</evidence>
<dbReference type="EMBL" id="OZ034820">
    <property type="protein sequence ID" value="CAL1398951.1"/>
    <property type="molecule type" value="Genomic_DNA"/>
</dbReference>